<accession>A0AC34F6C2</accession>
<proteinExistence type="predicted"/>
<name>A0AC34F6C2_9BILA</name>
<reference evidence="2" key="1">
    <citation type="submission" date="2022-11" db="UniProtKB">
        <authorList>
            <consortium name="WormBaseParasite"/>
        </authorList>
    </citation>
    <scope>IDENTIFICATION</scope>
</reference>
<dbReference type="Proteomes" id="UP000887579">
    <property type="component" value="Unplaced"/>
</dbReference>
<organism evidence="1 2">
    <name type="scientific">Panagrolaimus sp. ES5</name>
    <dbReference type="NCBI Taxonomy" id="591445"/>
    <lineage>
        <taxon>Eukaryota</taxon>
        <taxon>Metazoa</taxon>
        <taxon>Ecdysozoa</taxon>
        <taxon>Nematoda</taxon>
        <taxon>Chromadorea</taxon>
        <taxon>Rhabditida</taxon>
        <taxon>Tylenchina</taxon>
        <taxon>Panagrolaimomorpha</taxon>
        <taxon>Panagrolaimoidea</taxon>
        <taxon>Panagrolaimidae</taxon>
        <taxon>Panagrolaimus</taxon>
    </lineage>
</organism>
<evidence type="ECO:0000313" key="2">
    <source>
        <dbReference type="WBParaSite" id="ES5_v2.g12713.t1"/>
    </source>
</evidence>
<sequence length="179" mass="20360">MNNLSTSLPFPILRHILLTADPVSLFKLASTHPFLHLYSLKLRGLPLDTLIITPSSSPFSFSSLRKLTPPKPFLFISPSTGATEVRLKCTVTQLKTLKMFERISIWKNVVLKHLTNEICDGIEKLKIQNGCNLNVKNCEFSPKIWKKLLKLKWNGFECDSKQPPIECITSQLLNLETLR</sequence>
<protein>
    <submittedName>
        <fullName evidence="2">Uncharacterized protein</fullName>
    </submittedName>
</protein>
<evidence type="ECO:0000313" key="1">
    <source>
        <dbReference type="Proteomes" id="UP000887579"/>
    </source>
</evidence>
<dbReference type="WBParaSite" id="ES5_v2.g12713.t1">
    <property type="protein sequence ID" value="ES5_v2.g12713.t1"/>
    <property type="gene ID" value="ES5_v2.g12713"/>
</dbReference>